<dbReference type="Proteomes" id="UP000075903">
    <property type="component" value="Unassembled WGS sequence"/>
</dbReference>
<dbReference type="AlphaFoldDB" id="A0A182VKX4"/>
<keyword evidence="1" id="KW-0732">Signal</keyword>
<feature type="chain" id="PRO_5008140024" description="Secreted protein" evidence="1">
    <location>
        <begin position="21"/>
        <end position="351"/>
    </location>
</feature>
<keyword evidence="3" id="KW-1185">Reference proteome</keyword>
<protein>
    <recommendedName>
        <fullName evidence="4">Secreted protein</fullName>
    </recommendedName>
</protein>
<evidence type="ECO:0008006" key="4">
    <source>
        <dbReference type="Google" id="ProtNLM"/>
    </source>
</evidence>
<evidence type="ECO:0000313" key="3">
    <source>
        <dbReference type="Proteomes" id="UP000075903"/>
    </source>
</evidence>
<reference evidence="2" key="1">
    <citation type="submission" date="2020-05" db="UniProtKB">
        <authorList>
            <consortium name="EnsemblMetazoa"/>
        </authorList>
    </citation>
    <scope>IDENTIFICATION</scope>
    <source>
        <strain evidence="2">MAF</strain>
    </source>
</reference>
<feature type="signal peptide" evidence="1">
    <location>
        <begin position="1"/>
        <end position="20"/>
    </location>
</feature>
<evidence type="ECO:0000256" key="1">
    <source>
        <dbReference type="SAM" id="SignalP"/>
    </source>
</evidence>
<dbReference type="VEuPathDB" id="VectorBase:AMEM016702"/>
<evidence type="ECO:0000313" key="2">
    <source>
        <dbReference type="EnsemblMetazoa" id="AMEM016702-PA"/>
    </source>
</evidence>
<name>A0A182VKX4_ANOME</name>
<organism evidence="2 3">
    <name type="scientific">Anopheles merus</name>
    <name type="common">Mosquito</name>
    <dbReference type="NCBI Taxonomy" id="30066"/>
    <lineage>
        <taxon>Eukaryota</taxon>
        <taxon>Metazoa</taxon>
        <taxon>Ecdysozoa</taxon>
        <taxon>Arthropoda</taxon>
        <taxon>Hexapoda</taxon>
        <taxon>Insecta</taxon>
        <taxon>Pterygota</taxon>
        <taxon>Neoptera</taxon>
        <taxon>Endopterygota</taxon>
        <taxon>Diptera</taxon>
        <taxon>Nematocera</taxon>
        <taxon>Culicoidea</taxon>
        <taxon>Culicidae</taxon>
        <taxon>Anophelinae</taxon>
        <taxon>Anopheles</taxon>
    </lineage>
</organism>
<accession>A0A182VKX4</accession>
<sequence>MKNWLPFVFGPALAMLTVYGRSCLSVEQNSSLNSPPQIDWPPVPVPVGSPSNVTFMLANASDFSRSRSFAIRRPNSMFDSVCDSCWLSLYRAKLSSYTRSSFPLRKPNTRTCRSVDMVANFFPSGAKLSEVTIVLFFANSYRLVSSFDSKCTILAGNLKSCRGPYQYSSMPALSIETVTSNLVEAALDQPVRFHLIGTLAALPVERGGFDLLPQRIPILLHGRLYPAVGPFRLPAIPFLQLTLAQRFLLALLALARLSRLHFGDLHPLALVRDGRHLQPLLLLAPASFQLVLVELFPRIVDKLFQLAILQLALPDHVLGVLVELILLFLQQKVFRLACLPFLFELLGGGFV</sequence>
<dbReference type="EnsemblMetazoa" id="AMEM016702-RA">
    <property type="protein sequence ID" value="AMEM016702-PA"/>
    <property type="gene ID" value="AMEM016702"/>
</dbReference>
<proteinExistence type="predicted"/>